<dbReference type="Pfam" id="PF13460">
    <property type="entry name" value="NAD_binding_10"/>
    <property type="match status" value="1"/>
</dbReference>
<dbReference type="InterPro" id="IPR051783">
    <property type="entry name" value="NAD(P)-dependent_oxidoreduct"/>
</dbReference>
<sequence>MERIFIIGGTGHIGGAVLHKTVEKYSDAAVTALVRGEEKAKRIVTKYPNVKPLVGDLESFDVIEAASRGADIVINAGPDITHDRAIEAVINGLKARPTQGYYIHTSGASTLWDEPTGSREARTWDDVDDIQDIVAVSIDTDRTHAVTDKLVRDATADVNVAIISPGFVGGMSPSIEHPVPITTPGIVRTARAFKSPFQIAQGENRHAWIHVEDIADMYLLLVAKALASDQSCWGKEAYYFGVAEVIGFSEAMQTLGPVLLKHGVMESAEMRSVDADDAAKACLYGDSYTEDSVPPPADSWAIQIAILFGVNMRLRATRMTQLGWKPQKGPIVGTFDEVFGNYLRVEREAIRIRRE</sequence>
<dbReference type="Proteomes" id="UP001390339">
    <property type="component" value="Unassembled WGS sequence"/>
</dbReference>
<protein>
    <submittedName>
        <fullName evidence="2">Nucleoside-diphosphate-sugar epimerase</fullName>
    </submittedName>
</protein>
<evidence type="ECO:0000313" key="2">
    <source>
        <dbReference type="EMBL" id="KAK8856351.1"/>
    </source>
</evidence>
<reference evidence="2 3" key="1">
    <citation type="journal article" date="2024" name="IMA Fungus">
        <title>Apiospora arundinis, a panoply of carbohydrate-active enzymes and secondary metabolites.</title>
        <authorList>
            <person name="Sorensen T."/>
            <person name="Petersen C."/>
            <person name="Muurmann A.T."/>
            <person name="Christiansen J.V."/>
            <person name="Brundto M.L."/>
            <person name="Overgaard C.K."/>
            <person name="Boysen A.T."/>
            <person name="Wollenberg R.D."/>
            <person name="Larsen T.O."/>
            <person name="Sorensen J.L."/>
            <person name="Nielsen K.L."/>
            <person name="Sondergaard T.E."/>
        </authorList>
    </citation>
    <scope>NUCLEOTIDE SEQUENCE [LARGE SCALE GENOMIC DNA]</scope>
    <source>
        <strain evidence="2 3">AAU 773</strain>
    </source>
</reference>
<name>A0ABR2I2C6_9PEZI</name>
<gene>
    <name evidence="2" type="ORF">PGQ11_012263</name>
</gene>
<evidence type="ECO:0000259" key="1">
    <source>
        <dbReference type="Pfam" id="PF13460"/>
    </source>
</evidence>
<proteinExistence type="predicted"/>
<dbReference type="InterPro" id="IPR036291">
    <property type="entry name" value="NAD(P)-bd_dom_sf"/>
</dbReference>
<dbReference type="InterPro" id="IPR016040">
    <property type="entry name" value="NAD(P)-bd_dom"/>
</dbReference>
<evidence type="ECO:0000313" key="3">
    <source>
        <dbReference type="Proteomes" id="UP001390339"/>
    </source>
</evidence>
<dbReference type="Gene3D" id="3.40.50.720">
    <property type="entry name" value="NAD(P)-binding Rossmann-like Domain"/>
    <property type="match status" value="1"/>
</dbReference>
<keyword evidence="3" id="KW-1185">Reference proteome</keyword>
<accession>A0ABR2I2C6</accession>
<dbReference type="PANTHER" id="PTHR48079">
    <property type="entry name" value="PROTEIN YEEZ"/>
    <property type="match status" value="1"/>
</dbReference>
<dbReference type="EMBL" id="JAPCWZ010000007">
    <property type="protein sequence ID" value="KAK8856351.1"/>
    <property type="molecule type" value="Genomic_DNA"/>
</dbReference>
<feature type="domain" description="NAD(P)-binding" evidence="1">
    <location>
        <begin position="8"/>
        <end position="117"/>
    </location>
</feature>
<dbReference type="SUPFAM" id="SSF51735">
    <property type="entry name" value="NAD(P)-binding Rossmann-fold domains"/>
    <property type="match status" value="1"/>
</dbReference>
<comment type="caution">
    <text evidence="2">The sequence shown here is derived from an EMBL/GenBank/DDBJ whole genome shotgun (WGS) entry which is preliminary data.</text>
</comment>
<dbReference type="PANTHER" id="PTHR48079:SF6">
    <property type="entry name" value="NAD(P)-BINDING DOMAIN-CONTAINING PROTEIN-RELATED"/>
    <property type="match status" value="1"/>
</dbReference>
<organism evidence="2 3">
    <name type="scientific">Apiospora arundinis</name>
    <dbReference type="NCBI Taxonomy" id="335852"/>
    <lineage>
        <taxon>Eukaryota</taxon>
        <taxon>Fungi</taxon>
        <taxon>Dikarya</taxon>
        <taxon>Ascomycota</taxon>
        <taxon>Pezizomycotina</taxon>
        <taxon>Sordariomycetes</taxon>
        <taxon>Xylariomycetidae</taxon>
        <taxon>Amphisphaeriales</taxon>
        <taxon>Apiosporaceae</taxon>
        <taxon>Apiospora</taxon>
    </lineage>
</organism>